<dbReference type="PANTHER" id="PTHR43513">
    <property type="entry name" value="DIHYDROOROTATE DEHYDROGENASE B (NAD(+)), ELECTRON TRANSFER SUBUNIT"/>
    <property type="match status" value="1"/>
</dbReference>
<proteinExistence type="inferred from homology"/>
<evidence type="ECO:0000256" key="12">
    <source>
        <dbReference type="PIRSR" id="PIRSR006816-2"/>
    </source>
</evidence>
<feature type="binding site" evidence="11">
    <location>
        <begin position="72"/>
        <end position="73"/>
    </location>
    <ligand>
        <name>FAD</name>
        <dbReference type="ChEBI" id="CHEBI:57692"/>
    </ligand>
</feature>
<dbReference type="Proteomes" id="UP000824145">
    <property type="component" value="Unassembled WGS sequence"/>
</dbReference>
<dbReference type="PIRSF" id="PIRSF006816">
    <property type="entry name" value="Cyc3_hyd_g"/>
    <property type="match status" value="1"/>
</dbReference>
<dbReference type="InterPro" id="IPR050353">
    <property type="entry name" value="PyrK_electron_transfer"/>
</dbReference>
<keyword evidence="2" id="KW-0813">Transport</keyword>
<dbReference type="Gene3D" id="2.10.240.10">
    <property type="entry name" value="Dihydroorotate dehydrogenase, electron transfer subunit"/>
    <property type="match status" value="1"/>
</dbReference>
<dbReference type="GO" id="GO:0050660">
    <property type="term" value="F:flavin adenine dinucleotide binding"/>
    <property type="evidence" value="ECO:0007669"/>
    <property type="project" value="InterPro"/>
</dbReference>
<dbReference type="PROSITE" id="PS51384">
    <property type="entry name" value="FAD_FR"/>
    <property type="match status" value="1"/>
</dbReference>
<dbReference type="PANTHER" id="PTHR43513:SF3">
    <property type="entry name" value="DIHYDROOROTATE DEHYDROGENASE B (NAD(+)), ELECTRON TRANSFER SUBUNIT-RELATED"/>
    <property type="match status" value="1"/>
</dbReference>
<evidence type="ECO:0000256" key="5">
    <source>
        <dbReference type="ARBA" id="ARBA00022723"/>
    </source>
</evidence>
<evidence type="ECO:0000256" key="1">
    <source>
        <dbReference type="ARBA" id="ARBA00006422"/>
    </source>
</evidence>
<organism evidence="14 15">
    <name type="scientific">Candidatus Caccalectryoclostridium excrementigallinarum</name>
    <dbReference type="NCBI Taxonomy" id="2840710"/>
    <lineage>
        <taxon>Bacteria</taxon>
        <taxon>Bacillati</taxon>
        <taxon>Bacillota</taxon>
        <taxon>Clostridia</taxon>
        <taxon>Christensenellales</taxon>
        <taxon>Christensenellaceae</taxon>
        <taxon>Christensenellaceae incertae sedis</taxon>
        <taxon>Candidatus Caccalectryoclostridium</taxon>
    </lineage>
</organism>
<dbReference type="Gene3D" id="2.40.30.10">
    <property type="entry name" value="Translation factors"/>
    <property type="match status" value="1"/>
</dbReference>
<sequence length="254" mass="27293">MKDCELTILRNERVADGIYEMLLTRPEGVSPKGAQFVHIELKDGSRILRRPFCICDCDEEGLLVCYALVGAGTRELASYKVGEKVKAALPLGNGWDADAFRSPVLLGGGMGSAVLPLVARLAKKAKPTAYLGFSDKSKIVLQKRMSELCPTVVCTDNGSAGRKGYVTEILAQDVKSGAIKPDAIFCCGPEIVYKLLAREEAFADIPVFVSLEKRMGCGVGACLVCTCGIKTKDGVKNLRVCADGPVFDLREVVL</sequence>
<feature type="binding site" evidence="12">
    <location>
        <position position="222"/>
    </location>
    <ligand>
        <name>[2Fe-2S] cluster</name>
        <dbReference type="ChEBI" id="CHEBI:190135"/>
    </ligand>
</feature>
<evidence type="ECO:0000256" key="9">
    <source>
        <dbReference type="ARBA" id="ARBA00023014"/>
    </source>
</evidence>
<dbReference type="SUPFAM" id="SSF63380">
    <property type="entry name" value="Riboflavin synthase domain-like"/>
    <property type="match status" value="1"/>
</dbReference>
<feature type="binding site" evidence="12">
    <location>
        <position position="225"/>
    </location>
    <ligand>
        <name>[2Fe-2S] cluster</name>
        <dbReference type="ChEBI" id="CHEBI:190135"/>
    </ligand>
</feature>
<dbReference type="CDD" id="cd06218">
    <property type="entry name" value="DHOD_e_trans"/>
    <property type="match status" value="1"/>
</dbReference>
<gene>
    <name evidence="14" type="ORF">IAB07_03325</name>
</gene>
<evidence type="ECO:0000256" key="7">
    <source>
        <dbReference type="ARBA" id="ARBA00022982"/>
    </source>
</evidence>
<dbReference type="InterPro" id="IPR017938">
    <property type="entry name" value="Riboflavin_synthase-like_b-brl"/>
</dbReference>
<evidence type="ECO:0000256" key="8">
    <source>
        <dbReference type="ARBA" id="ARBA00023004"/>
    </source>
</evidence>
<dbReference type="AlphaFoldDB" id="A0A9D1SKB1"/>
<comment type="caution">
    <text evidence="14">The sequence shown here is derived from an EMBL/GenBank/DDBJ whole genome shotgun (WGS) entry which is preliminary data.</text>
</comment>
<dbReference type="EMBL" id="DVNJ01000017">
    <property type="protein sequence ID" value="HIU62783.1"/>
    <property type="molecule type" value="Genomic_DNA"/>
</dbReference>
<dbReference type="GO" id="GO:0051537">
    <property type="term" value="F:2 iron, 2 sulfur cluster binding"/>
    <property type="evidence" value="ECO:0007669"/>
    <property type="project" value="UniProtKB-KW"/>
</dbReference>
<accession>A0A9D1SKB1</accession>
<keyword evidence="3 11" id="KW-0285">Flavoprotein</keyword>
<dbReference type="GO" id="GO:0016491">
    <property type="term" value="F:oxidoreductase activity"/>
    <property type="evidence" value="ECO:0007669"/>
    <property type="project" value="InterPro"/>
</dbReference>
<evidence type="ECO:0000256" key="11">
    <source>
        <dbReference type="PIRSR" id="PIRSR006816-1"/>
    </source>
</evidence>
<keyword evidence="9 12" id="KW-0411">Iron-sulfur</keyword>
<dbReference type="GO" id="GO:0006221">
    <property type="term" value="P:pyrimidine nucleotide biosynthetic process"/>
    <property type="evidence" value="ECO:0007669"/>
    <property type="project" value="InterPro"/>
</dbReference>
<dbReference type="SUPFAM" id="SSF52343">
    <property type="entry name" value="Ferredoxin reductase-like, C-terminal NADP-linked domain"/>
    <property type="match status" value="1"/>
</dbReference>
<evidence type="ECO:0000259" key="13">
    <source>
        <dbReference type="PROSITE" id="PS51384"/>
    </source>
</evidence>
<dbReference type="InterPro" id="IPR012165">
    <property type="entry name" value="Cyt_c3_hydrogenase_gsu"/>
</dbReference>
<evidence type="ECO:0000313" key="15">
    <source>
        <dbReference type="Proteomes" id="UP000824145"/>
    </source>
</evidence>
<reference evidence="14" key="2">
    <citation type="journal article" date="2021" name="PeerJ">
        <title>Extensive microbial diversity within the chicken gut microbiome revealed by metagenomics and culture.</title>
        <authorList>
            <person name="Gilroy R."/>
            <person name="Ravi A."/>
            <person name="Getino M."/>
            <person name="Pursley I."/>
            <person name="Horton D.L."/>
            <person name="Alikhan N.F."/>
            <person name="Baker D."/>
            <person name="Gharbi K."/>
            <person name="Hall N."/>
            <person name="Watson M."/>
            <person name="Adriaenssens E.M."/>
            <person name="Foster-Nyarko E."/>
            <person name="Jarju S."/>
            <person name="Secka A."/>
            <person name="Antonio M."/>
            <person name="Oren A."/>
            <person name="Chaudhuri R.R."/>
            <person name="La Ragione R."/>
            <person name="Hildebrand F."/>
            <person name="Pallen M.J."/>
        </authorList>
    </citation>
    <scope>NUCLEOTIDE SEQUENCE</scope>
    <source>
        <strain evidence="14">9366</strain>
    </source>
</reference>
<evidence type="ECO:0000256" key="3">
    <source>
        <dbReference type="ARBA" id="ARBA00022630"/>
    </source>
</evidence>
<dbReference type="InterPro" id="IPR039261">
    <property type="entry name" value="FNR_nucleotide-bd"/>
</dbReference>
<keyword evidence="6 11" id="KW-0274">FAD</keyword>
<evidence type="ECO:0000313" key="14">
    <source>
        <dbReference type="EMBL" id="HIU62783.1"/>
    </source>
</evidence>
<comment type="cofactor">
    <cofactor evidence="11">
        <name>FAD</name>
        <dbReference type="ChEBI" id="CHEBI:57692"/>
    </cofactor>
    <text evidence="11">Binds 1 FAD per subunit.</text>
</comment>
<evidence type="ECO:0000256" key="6">
    <source>
        <dbReference type="ARBA" id="ARBA00022827"/>
    </source>
</evidence>
<keyword evidence="7" id="KW-0249">Electron transport</keyword>
<dbReference type="Gene3D" id="3.40.50.80">
    <property type="entry name" value="Nucleotide-binding domain of ferredoxin-NADP reductase (FNR) module"/>
    <property type="match status" value="1"/>
</dbReference>
<dbReference type="InterPro" id="IPR037117">
    <property type="entry name" value="Dihydroorotate_DH_ele_sf"/>
</dbReference>
<protein>
    <submittedName>
        <fullName evidence="14">Dihydroorotate dehydrogenase electron transfer subunit</fullName>
    </submittedName>
</protein>
<dbReference type="InterPro" id="IPR017927">
    <property type="entry name" value="FAD-bd_FR_type"/>
</dbReference>
<feature type="binding site" evidence="12">
    <location>
        <position position="217"/>
    </location>
    <ligand>
        <name>[2Fe-2S] cluster</name>
        <dbReference type="ChEBI" id="CHEBI:190135"/>
    </ligand>
</feature>
<evidence type="ECO:0000256" key="4">
    <source>
        <dbReference type="ARBA" id="ARBA00022714"/>
    </source>
</evidence>
<feature type="binding site" evidence="12">
    <location>
        <position position="241"/>
    </location>
    <ligand>
        <name>[2Fe-2S] cluster</name>
        <dbReference type="ChEBI" id="CHEBI:190135"/>
    </ligand>
</feature>
<keyword evidence="5 12" id="KW-0479">Metal-binding</keyword>
<evidence type="ECO:0000256" key="10">
    <source>
        <dbReference type="ARBA" id="ARBA00034078"/>
    </source>
</evidence>
<keyword evidence="4 12" id="KW-0001">2Fe-2S</keyword>
<comment type="cofactor">
    <cofactor evidence="12">
        <name>[2Fe-2S] cluster</name>
        <dbReference type="ChEBI" id="CHEBI:190135"/>
    </cofactor>
    <text evidence="12">Binds 1 [2Fe-2S] cluster per subunit.</text>
</comment>
<comment type="cofactor">
    <cofactor evidence="10">
        <name>[2Fe-2S] cluster</name>
        <dbReference type="ChEBI" id="CHEBI:190135"/>
    </cofactor>
</comment>
<dbReference type="InterPro" id="IPR019480">
    <property type="entry name" value="Dihydroorotate_DH_Fe-S-bd"/>
</dbReference>
<evidence type="ECO:0000256" key="2">
    <source>
        <dbReference type="ARBA" id="ARBA00022448"/>
    </source>
</evidence>
<keyword evidence="8 12" id="KW-0408">Iron</keyword>
<feature type="domain" description="FAD-binding FR-type" evidence="13">
    <location>
        <begin position="1"/>
        <end position="97"/>
    </location>
</feature>
<reference evidence="14" key="1">
    <citation type="submission" date="2020-10" db="EMBL/GenBank/DDBJ databases">
        <authorList>
            <person name="Gilroy R."/>
        </authorList>
    </citation>
    <scope>NUCLEOTIDE SEQUENCE</scope>
    <source>
        <strain evidence="14">9366</strain>
    </source>
</reference>
<name>A0A9D1SKB1_9FIRM</name>
<comment type="similarity">
    <text evidence="1">Belongs to the PyrK family.</text>
</comment>
<dbReference type="Pfam" id="PF10418">
    <property type="entry name" value="DHODB_Fe-S_bind"/>
    <property type="match status" value="1"/>
</dbReference>
<dbReference type="GO" id="GO:0046872">
    <property type="term" value="F:metal ion binding"/>
    <property type="evidence" value="ECO:0007669"/>
    <property type="project" value="UniProtKB-KW"/>
</dbReference>